<dbReference type="Pfam" id="PF07457">
    <property type="entry name" value="DUF1516"/>
    <property type="match status" value="1"/>
</dbReference>
<dbReference type="InterPro" id="IPR010899">
    <property type="entry name" value="UPF0344"/>
</dbReference>
<dbReference type="RefSeq" id="WP_045480436.1">
    <property type="nucleotide sequence ID" value="NZ_LTAO01000012.1"/>
</dbReference>
<evidence type="ECO:0000256" key="3">
    <source>
        <dbReference type="ARBA" id="ARBA00022989"/>
    </source>
</evidence>
<dbReference type="STRING" id="519424.AZF04_06130"/>
<dbReference type="HAMAP" id="MF_01536">
    <property type="entry name" value="UPF0344"/>
    <property type="match status" value="1"/>
</dbReference>
<feature type="transmembrane region" description="Helical" evidence="5">
    <location>
        <begin position="41"/>
        <end position="63"/>
    </location>
</feature>
<protein>
    <recommendedName>
        <fullName evidence="5">UPF0344 protein AZF04_06130</fullName>
    </recommendedName>
</protein>
<sequence length="120" mass="13755">MDTMFSHLHASSWAIMILLFFITYFLIKGGKAKAGKILHMVLRLFYVVMVVSGGYLLFSMFQYGFPTTFFIKALLALVLIGMMEMILTKTKKNTLNKPLLYWLIFIITVIIVPLIGLRVI</sequence>
<keyword evidence="1 5" id="KW-1003">Cell membrane</keyword>
<keyword evidence="3 5" id="KW-1133">Transmembrane helix</keyword>
<keyword evidence="7" id="KW-1185">Reference proteome</keyword>
<keyword evidence="4 5" id="KW-0472">Membrane</keyword>
<dbReference type="GO" id="GO:0005886">
    <property type="term" value="C:plasma membrane"/>
    <property type="evidence" value="ECO:0007669"/>
    <property type="project" value="UniProtKB-SubCell"/>
</dbReference>
<name>A0A161Q778_9BACI</name>
<gene>
    <name evidence="6" type="ORF">AZF04_06130</name>
</gene>
<dbReference type="AlphaFoldDB" id="A0A161Q778"/>
<feature type="transmembrane region" description="Helical" evidence="5">
    <location>
        <begin position="99"/>
        <end position="119"/>
    </location>
</feature>
<evidence type="ECO:0000256" key="4">
    <source>
        <dbReference type="ARBA" id="ARBA00023136"/>
    </source>
</evidence>
<dbReference type="NCBIfam" id="NF010198">
    <property type="entry name" value="PRK13673.1-5"/>
    <property type="match status" value="1"/>
</dbReference>
<comment type="similarity">
    <text evidence="5">Belongs to the UPF0344 family.</text>
</comment>
<comment type="subcellular location">
    <subcellularLocation>
        <location evidence="5">Cell membrane</location>
        <topology evidence="5">Multi-pass membrane protein</topology>
    </subcellularLocation>
</comment>
<feature type="transmembrane region" description="Helical" evidence="5">
    <location>
        <begin position="12"/>
        <end position="29"/>
    </location>
</feature>
<evidence type="ECO:0000313" key="7">
    <source>
        <dbReference type="Proteomes" id="UP000075806"/>
    </source>
</evidence>
<dbReference type="Proteomes" id="UP000075806">
    <property type="component" value="Unassembled WGS sequence"/>
</dbReference>
<dbReference type="EMBL" id="LTAO01000012">
    <property type="protein sequence ID" value="KYG32338.1"/>
    <property type="molecule type" value="Genomic_DNA"/>
</dbReference>
<dbReference type="OrthoDB" id="2365314at2"/>
<comment type="caution">
    <text evidence="6">The sequence shown here is derived from an EMBL/GenBank/DDBJ whole genome shotgun (WGS) entry which is preliminary data.</text>
</comment>
<organism evidence="6 7">
    <name type="scientific">Alkalihalobacillus trypoxylicola</name>
    <dbReference type="NCBI Taxonomy" id="519424"/>
    <lineage>
        <taxon>Bacteria</taxon>
        <taxon>Bacillati</taxon>
        <taxon>Bacillota</taxon>
        <taxon>Bacilli</taxon>
        <taxon>Bacillales</taxon>
        <taxon>Bacillaceae</taxon>
        <taxon>Alkalihalobacillus</taxon>
    </lineage>
</organism>
<evidence type="ECO:0000256" key="1">
    <source>
        <dbReference type="ARBA" id="ARBA00022475"/>
    </source>
</evidence>
<keyword evidence="2 5" id="KW-0812">Transmembrane</keyword>
<proteinExistence type="inferred from homology"/>
<evidence type="ECO:0000313" key="6">
    <source>
        <dbReference type="EMBL" id="KYG32338.1"/>
    </source>
</evidence>
<reference evidence="6" key="1">
    <citation type="submission" date="2016-02" db="EMBL/GenBank/DDBJ databases">
        <title>Genome sequence of Bacillus trypoxylicola KCTC 13244(T).</title>
        <authorList>
            <person name="Jeong H."/>
            <person name="Park S.-H."/>
            <person name="Choi S.-K."/>
        </authorList>
    </citation>
    <scope>NUCLEOTIDE SEQUENCE [LARGE SCALE GENOMIC DNA]</scope>
    <source>
        <strain evidence="6">KCTC 13244</strain>
    </source>
</reference>
<evidence type="ECO:0000256" key="5">
    <source>
        <dbReference type="HAMAP-Rule" id="MF_01536"/>
    </source>
</evidence>
<feature type="transmembrane region" description="Helical" evidence="5">
    <location>
        <begin position="69"/>
        <end position="87"/>
    </location>
</feature>
<evidence type="ECO:0000256" key="2">
    <source>
        <dbReference type="ARBA" id="ARBA00022692"/>
    </source>
</evidence>
<accession>A0A161Q778</accession>